<comment type="caution">
    <text evidence="2">The sequence shown here is derived from an EMBL/GenBank/DDBJ whole genome shotgun (WGS) entry which is preliminary data.</text>
</comment>
<reference evidence="2" key="1">
    <citation type="submission" date="2023-01" db="EMBL/GenBank/DDBJ databases">
        <authorList>
            <person name="Van Ghelder C."/>
            <person name="Rancurel C."/>
        </authorList>
    </citation>
    <scope>NUCLEOTIDE SEQUENCE</scope>
    <source>
        <strain evidence="2">CNCM I-4278</strain>
    </source>
</reference>
<evidence type="ECO:0000259" key="1">
    <source>
        <dbReference type="PROSITE" id="PS50181"/>
    </source>
</evidence>
<evidence type="ECO:0000313" key="3">
    <source>
        <dbReference type="Proteomes" id="UP001152607"/>
    </source>
</evidence>
<accession>A0A9W4XQK0</accession>
<keyword evidence="3" id="KW-1185">Reference proteome</keyword>
<evidence type="ECO:0000313" key="2">
    <source>
        <dbReference type="EMBL" id="CAI6339978.1"/>
    </source>
</evidence>
<protein>
    <recommendedName>
        <fullName evidence="1">F-box domain-containing protein</fullName>
    </recommendedName>
</protein>
<sequence>MDPIPSEIWIMILEHLASVTKIAQYATVCRKWQAVIEKLNFHSLSLSARDGLIPDSIMAKRNSLIKYIWYSIELPDYGCSKCSHWDSPRDVRVSSWRIKDGIDTMFQALSKHQHLHSRGMTLDLSIHSLSDAEHYFKHIRFEPANIDPANALSRTRMKEKVLHHVPEHSMTPPFTAVERIMSVLPFSDFDASGLKIPETDERFWSSVPQVPCVTRLLLRRQTRRRWDPPTITRLLALFPNLEDLVIEP</sequence>
<proteinExistence type="predicted"/>
<dbReference type="Pfam" id="PF12937">
    <property type="entry name" value="F-box-like"/>
    <property type="match status" value="1"/>
</dbReference>
<dbReference type="InterPro" id="IPR036047">
    <property type="entry name" value="F-box-like_dom_sf"/>
</dbReference>
<dbReference type="InterPro" id="IPR001810">
    <property type="entry name" value="F-box_dom"/>
</dbReference>
<organism evidence="2 3">
    <name type="scientific">Periconia digitata</name>
    <dbReference type="NCBI Taxonomy" id="1303443"/>
    <lineage>
        <taxon>Eukaryota</taxon>
        <taxon>Fungi</taxon>
        <taxon>Dikarya</taxon>
        <taxon>Ascomycota</taxon>
        <taxon>Pezizomycotina</taxon>
        <taxon>Dothideomycetes</taxon>
        <taxon>Pleosporomycetidae</taxon>
        <taxon>Pleosporales</taxon>
        <taxon>Massarineae</taxon>
        <taxon>Periconiaceae</taxon>
        <taxon>Periconia</taxon>
    </lineage>
</organism>
<dbReference type="SUPFAM" id="SSF81383">
    <property type="entry name" value="F-box domain"/>
    <property type="match status" value="1"/>
</dbReference>
<feature type="domain" description="F-box" evidence="1">
    <location>
        <begin position="1"/>
        <end position="44"/>
    </location>
</feature>
<dbReference type="EMBL" id="CAOQHR010000010">
    <property type="protein sequence ID" value="CAI6339978.1"/>
    <property type="molecule type" value="Genomic_DNA"/>
</dbReference>
<gene>
    <name evidence="2" type="ORF">PDIGIT_LOCUS13144</name>
</gene>
<dbReference type="AlphaFoldDB" id="A0A9W4XQK0"/>
<name>A0A9W4XQK0_9PLEO</name>
<dbReference type="Proteomes" id="UP001152607">
    <property type="component" value="Unassembled WGS sequence"/>
</dbReference>
<dbReference type="PROSITE" id="PS50181">
    <property type="entry name" value="FBOX"/>
    <property type="match status" value="1"/>
</dbReference>
<dbReference type="OrthoDB" id="3771697at2759"/>